<evidence type="ECO:0000313" key="2">
    <source>
        <dbReference type="Proteomes" id="UP000614460"/>
    </source>
</evidence>
<dbReference type="EMBL" id="BMKM01000010">
    <property type="protein sequence ID" value="GGE29915.1"/>
    <property type="molecule type" value="Genomic_DNA"/>
</dbReference>
<proteinExistence type="predicted"/>
<name>A0A8H9G3T6_9SPHI</name>
<reference evidence="1" key="1">
    <citation type="journal article" date="2014" name="Int. J. Syst. Evol. Microbiol.">
        <title>Complete genome sequence of Corynebacterium casei LMG S-19264T (=DSM 44701T), isolated from a smear-ripened cheese.</title>
        <authorList>
            <consortium name="US DOE Joint Genome Institute (JGI-PGF)"/>
            <person name="Walter F."/>
            <person name="Albersmeier A."/>
            <person name="Kalinowski J."/>
            <person name="Ruckert C."/>
        </authorList>
    </citation>
    <scope>NUCLEOTIDE SEQUENCE</scope>
    <source>
        <strain evidence="1">CGMCC 1.15966</strain>
    </source>
</reference>
<sequence length="122" mass="14320">MEAKEYTFETDINSEQLETISEDPSELLNYISKEELDKLSWFIFDVLGDKDGSPEVGNIQVSNFRYQPDTHAGKFRMQFDIDRKFCCSDMGSCSNDYLDFDFKLEDQRFIAKGSYFDWTLNN</sequence>
<keyword evidence="2" id="KW-1185">Reference proteome</keyword>
<comment type="caution">
    <text evidence="1">The sequence shown here is derived from an EMBL/GenBank/DDBJ whole genome shotgun (WGS) entry which is preliminary data.</text>
</comment>
<dbReference type="Proteomes" id="UP000614460">
    <property type="component" value="Unassembled WGS sequence"/>
</dbReference>
<dbReference type="AlphaFoldDB" id="A0A8H9G3T6"/>
<gene>
    <name evidence="1" type="ORF">GCM10011516_29630</name>
</gene>
<dbReference type="RefSeq" id="WP_144043666.1">
    <property type="nucleotide sequence ID" value="NZ_BMKM01000010.1"/>
</dbReference>
<evidence type="ECO:0000313" key="1">
    <source>
        <dbReference type="EMBL" id="GGE29915.1"/>
    </source>
</evidence>
<protein>
    <submittedName>
        <fullName evidence="1">Uncharacterized protein</fullName>
    </submittedName>
</protein>
<organism evidence="1 2">
    <name type="scientific">Sphingobacterium cellulitidis</name>
    <dbReference type="NCBI Taxonomy" id="1768011"/>
    <lineage>
        <taxon>Bacteria</taxon>
        <taxon>Pseudomonadati</taxon>
        <taxon>Bacteroidota</taxon>
        <taxon>Sphingobacteriia</taxon>
        <taxon>Sphingobacteriales</taxon>
        <taxon>Sphingobacteriaceae</taxon>
        <taxon>Sphingobacterium</taxon>
    </lineage>
</organism>
<accession>A0A8H9G3T6</accession>
<reference evidence="1" key="2">
    <citation type="submission" date="2020-09" db="EMBL/GenBank/DDBJ databases">
        <authorList>
            <person name="Sun Q."/>
            <person name="Zhou Y."/>
        </authorList>
    </citation>
    <scope>NUCLEOTIDE SEQUENCE</scope>
    <source>
        <strain evidence="1">CGMCC 1.15966</strain>
    </source>
</reference>